<accession>A0A553PIH7</accession>
<evidence type="ECO:0000313" key="2">
    <source>
        <dbReference type="EMBL" id="TRY77477.1"/>
    </source>
</evidence>
<dbReference type="Proteomes" id="UP000318571">
    <property type="component" value="Chromosome 5"/>
</dbReference>
<dbReference type="OrthoDB" id="10562051at2759"/>
<name>A0A553PIH7_TIGCA</name>
<comment type="caution">
    <text evidence="2">The sequence shown here is derived from an EMBL/GenBank/DDBJ whole genome shotgun (WGS) entry which is preliminary data.</text>
</comment>
<feature type="compositionally biased region" description="Low complexity" evidence="1">
    <location>
        <begin position="28"/>
        <end position="46"/>
    </location>
</feature>
<protein>
    <submittedName>
        <fullName evidence="2">Uncharacterized protein</fullName>
    </submittedName>
</protein>
<dbReference type="AlphaFoldDB" id="A0A553PIH7"/>
<proteinExistence type="predicted"/>
<keyword evidence="3" id="KW-1185">Reference proteome</keyword>
<organism evidence="2 3">
    <name type="scientific">Tigriopus californicus</name>
    <name type="common">Marine copepod</name>
    <dbReference type="NCBI Taxonomy" id="6832"/>
    <lineage>
        <taxon>Eukaryota</taxon>
        <taxon>Metazoa</taxon>
        <taxon>Ecdysozoa</taxon>
        <taxon>Arthropoda</taxon>
        <taxon>Crustacea</taxon>
        <taxon>Multicrustacea</taxon>
        <taxon>Hexanauplia</taxon>
        <taxon>Copepoda</taxon>
        <taxon>Harpacticoida</taxon>
        <taxon>Harpacticidae</taxon>
        <taxon>Tigriopus</taxon>
    </lineage>
</organism>
<reference evidence="2 3" key="1">
    <citation type="journal article" date="2018" name="Nat. Ecol. Evol.">
        <title>Genomic signatures of mitonuclear coevolution across populations of Tigriopus californicus.</title>
        <authorList>
            <person name="Barreto F.S."/>
            <person name="Watson E.T."/>
            <person name="Lima T.G."/>
            <person name="Willett C.S."/>
            <person name="Edmands S."/>
            <person name="Li W."/>
            <person name="Burton R.S."/>
        </authorList>
    </citation>
    <scope>NUCLEOTIDE SEQUENCE [LARGE SCALE GENOMIC DNA]</scope>
    <source>
        <strain evidence="2 3">San Diego</strain>
    </source>
</reference>
<dbReference type="EMBL" id="VCGU01000004">
    <property type="protein sequence ID" value="TRY77477.1"/>
    <property type="molecule type" value="Genomic_DNA"/>
</dbReference>
<evidence type="ECO:0000256" key="1">
    <source>
        <dbReference type="SAM" id="MobiDB-lite"/>
    </source>
</evidence>
<feature type="region of interest" description="Disordered" evidence="1">
    <location>
        <begin position="25"/>
        <end position="47"/>
    </location>
</feature>
<gene>
    <name evidence="2" type="ORF">TCAL_14773</name>
</gene>
<sequence>MPPPLNIPNESFKVDETFSCALRSVKESSTTPPSSGHSSPASSPPSEFISNAFERRQWSSELLICPECKFVSESAARFEAHFKEPRHVYYFRNMAYKEPKRRQMWLKIWFSTLEAAEETNLEAFEVDESEEDAYVVAQQKKTTTKGSLKKQDSIDCLSYSIGKYKFKQ</sequence>
<evidence type="ECO:0000313" key="3">
    <source>
        <dbReference type="Proteomes" id="UP000318571"/>
    </source>
</evidence>